<dbReference type="GO" id="GO:0004869">
    <property type="term" value="F:cysteine-type endopeptidase inhibitor activity"/>
    <property type="evidence" value="ECO:0007669"/>
    <property type="project" value="UniProtKB-KW"/>
</dbReference>
<evidence type="ECO:0000259" key="4">
    <source>
        <dbReference type="Pfam" id="PF09394"/>
    </source>
</evidence>
<comment type="caution">
    <text evidence="5">The sequence shown here is derived from an EMBL/GenBank/DDBJ whole genome shotgun (WGS) entry which is preliminary data.</text>
</comment>
<protein>
    <recommendedName>
        <fullName evidence="4">Proteinase inhibitor I42 chagasin domain-containing protein</fullName>
    </recommendedName>
</protein>
<feature type="signal peptide" evidence="3">
    <location>
        <begin position="1"/>
        <end position="21"/>
    </location>
</feature>
<feature type="domain" description="Proteinase inhibitor I42 chagasin" evidence="4">
    <location>
        <begin position="45"/>
        <end position="132"/>
    </location>
</feature>
<keyword evidence="6" id="KW-1185">Reference proteome</keyword>
<dbReference type="PANTHER" id="PTHR36530">
    <property type="entry name" value="INHIBITOR OF CYSTEINE PEPTIDASE"/>
    <property type="match status" value="1"/>
</dbReference>
<dbReference type="InterPro" id="IPR052781">
    <property type="entry name" value="Cys_protease_inhibitor_I42"/>
</dbReference>
<dbReference type="SUPFAM" id="SSF141066">
    <property type="entry name" value="ICP-like"/>
    <property type="match status" value="1"/>
</dbReference>
<evidence type="ECO:0000313" key="5">
    <source>
        <dbReference type="EMBL" id="PDV97499.1"/>
    </source>
</evidence>
<keyword evidence="3" id="KW-0732">Signal</keyword>
<dbReference type="EMBL" id="LYXE01000134">
    <property type="protein sequence ID" value="PDV97499.1"/>
    <property type="molecule type" value="Genomic_DNA"/>
</dbReference>
<reference evidence="5 6" key="1">
    <citation type="submission" date="2016-05" db="EMBL/GenBank/DDBJ databases">
        <authorList>
            <person name="Lavstsen T."/>
            <person name="Jespersen J.S."/>
        </authorList>
    </citation>
    <scope>NUCLEOTIDE SEQUENCE [LARGE SCALE GENOMIC DNA]</scope>
    <source>
        <strain evidence="5 6">B7-9</strain>
    </source>
</reference>
<feature type="chain" id="PRO_5013971234" description="Proteinase inhibitor I42 chagasin domain-containing protein" evidence="3">
    <location>
        <begin position="22"/>
        <end position="135"/>
    </location>
</feature>
<dbReference type="InterPro" id="IPR018990">
    <property type="entry name" value="Prot_inh_I42_chagasin"/>
</dbReference>
<dbReference type="Proteomes" id="UP000220922">
    <property type="component" value="Unassembled WGS sequence"/>
</dbReference>
<sequence length="135" mass="14537">MHHTQRLVFVIVLLLSLAACAQPQPQPPLPEVQLTEDEVGQTVELAVGQVLAITLPSNPSTGYAWQFIAGDDAIIAQQGEAEYVQGANMPGAGGMETLRFTAQGAGTTMLTIGYKRPFEPDEMPVRSFTVEVVIR</sequence>
<dbReference type="Gene3D" id="2.60.40.2020">
    <property type="match status" value="1"/>
</dbReference>
<evidence type="ECO:0000256" key="1">
    <source>
        <dbReference type="ARBA" id="ARBA00022690"/>
    </source>
</evidence>
<evidence type="ECO:0000313" key="6">
    <source>
        <dbReference type="Proteomes" id="UP000220922"/>
    </source>
</evidence>
<keyword evidence="1" id="KW-0646">Protease inhibitor</keyword>
<proteinExistence type="predicted"/>
<dbReference type="Pfam" id="PF09394">
    <property type="entry name" value="Inhibitor_I42"/>
    <property type="match status" value="1"/>
</dbReference>
<organism evidence="5 6">
    <name type="scientific">Candidatus Chloroploca asiatica</name>
    <dbReference type="NCBI Taxonomy" id="1506545"/>
    <lineage>
        <taxon>Bacteria</taxon>
        <taxon>Bacillati</taxon>
        <taxon>Chloroflexota</taxon>
        <taxon>Chloroflexia</taxon>
        <taxon>Chloroflexales</taxon>
        <taxon>Chloroflexineae</taxon>
        <taxon>Oscillochloridaceae</taxon>
        <taxon>Candidatus Chloroploca</taxon>
    </lineage>
</organism>
<dbReference type="PROSITE" id="PS51257">
    <property type="entry name" value="PROKAR_LIPOPROTEIN"/>
    <property type="match status" value="1"/>
</dbReference>
<keyword evidence="2" id="KW-0789">Thiol protease inhibitor</keyword>
<gene>
    <name evidence="5" type="ORF">A9Q02_18065</name>
</gene>
<dbReference type="OrthoDB" id="161213at2"/>
<name>A0A2H3KI51_9CHLR</name>
<evidence type="ECO:0000256" key="3">
    <source>
        <dbReference type="SAM" id="SignalP"/>
    </source>
</evidence>
<dbReference type="RefSeq" id="WP_097654390.1">
    <property type="nucleotide sequence ID" value="NZ_LYXE01000134.1"/>
</dbReference>
<evidence type="ECO:0000256" key="2">
    <source>
        <dbReference type="ARBA" id="ARBA00022704"/>
    </source>
</evidence>
<dbReference type="InterPro" id="IPR036331">
    <property type="entry name" value="Chagasin-like_sf"/>
</dbReference>
<accession>A0A2H3KI51</accession>
<dbReference type="AlphaFoldDB" id="A0A2H3KI51"/>
<dbReference type="PANTHER" id="PTHR36530:SF1">
    <property type="entry name" value="AMOEBIASIN-1"/>
    <property type="match status" value="1"/>
</dbReference>